<proteinExistence type="inferred from homology"/>
<evidence type="ECO:0000256" key="1">
    <source>
        <dbReference type="ARBA" id="ARBA00010879"/>
    </source>
</evidence>
<evidence type="ECO:0000259" key="3">
    <source>
        <dbReference type="PROSITE" id="PS50878"/>
    </source>
</evidence>
<dbReference type="PROSITE" id="PS50878">
    <property type="entry name" value="RT_POL"/>
    <property type="match status" value="1"/>
</dbReference>
<dbReference type="Proteomes" id="UP000830375">
    <property type="component" value="Unassembled WGS sequence"/>
</dbReference>
<dbReference type="InterPro" id="IPR052055">
    <property type="entry name" value="Hepadnavirus_pol/RT"/>
</dbReference>
<dbReference type="EC" id="3.1.26.4" evidence="2"/>
<reference evidence="4 5" key="1">
    <citation type="submission" date="2022-01" db="EMBL/GenBank/DDBJ databases">
        <title>A high-quality chromosome-level genome assembly of rohu carp, Labeo rohita.</title>
        <authorList>
            <person name="Arick M.A. II"/>
            <person name="Hsu C.-Y."/>
            <person name="Magbanua Z."/>
            <person name="Pechanova O."/>
            <person name="Grover C."/>
            <person name="Miller E."/>
            <person name="Thrash A."/>
            <person name="Ezzel L."/>
            <person name="Alam S."/>
            <person name="Benzie J."/>
            <person name="Hamilton M."/>
            <person name="Karsi A."/>
            <person name="Lawrence M.L."/>
            <person name="Peterson D.G."/>
        </authorList>
    </citation>
    <scope>NUCLEOTIDE SEQUENCE [LARGE SCALE GENOMIC DNA]</scope>
    <source>
        <strain evidence="5">BAU-BD-2019</strain>
        <tissue evidence="4">Blood</tissue>
    </source>
</reference>
<sequence>MFTKCMDAALAPLRLQGIRVLNYLDNWLILAHSMELVSHHRDVLLHHIQSLGLRLNTKKSVLTPSQQTVFLEVHLDSIQMQACLAPARISSLNACLARFKLGHHVSVGTCRRLLGLMAAASPELPLGLLHMRLFLWWMKLPGICSVGPASRLVRVTRSCFHNLSIWWDPLFLNRGVRMGAVHRHQMVTTEASLMGWGAVFEGRPACRVWT</sequence>
<dbReference type="EMBL" id="JACTAM010000257">
    <property type="protein sequence ID" value="KAI2647573.1"/>
    <property type="molecule type" value="Genomic_DNA"/>
</dbReference>
<dbReference type="SUPFAM" id="SSF56672">
    <property type="entry name" value="DNA/RNA polymerases"/>
    <property type="match status" value="1"/>
</dbReference>
<keyword evidence="5" id="KW-1185">Reference proteome</keyword>
<dbReference type="InterPro" id="IPR043128">
    <property type="entry name" value="Rev_trsase/Diguanyl_cyclase"/>
</dbReference>
<dbReference type="InterPro" id="IPR043502">
    <property type="entry name" value="DNA/RNA_pol_sf"/>
</dbReference>
<comment type="caution">
    <text evidence="4">The sequence shown here is derived from an EMBL/GenBank/DDBJ whole genome shotgun (WGS) entry which is preliminary data.</text>
</comment>
<gene>
    <name evidence="4" type="ORF">H4Q32_026061</name>
</gene>
<organism evidence="4 5">
    <name type="scientific">Labeo rohita</name>
    <name type="common">Indian major carp</name>
    <name type="synonym">Cyprinus rohita</name>
    <dbReference type="NCBI Taxonomy" id="84645"/>
    <lineage>
        <taxon>Eukaryota</taxon>
        <taxon>Metazoa</taxon>
        <taxon>Chordata</taxon>
        <taxon>Craniata</taxon>
        <taxon>Vertebrata</taxon>
        <taxon>Euteleostomi</taxon>
        <taxon>Actinopterygii</taxon>
        <taxon>Neopterygii</taxon>
        <taxon>Teleostei</taxon>
        <taxon>Ostariophysi</taxon>
        <taxon>Cypriniformes</taxon>
        <taxon>Cyprinidae</taxon>
        <taxon>Labeoninae</taxon>
        <taxon>Labeonini</taxon>
        <taxon>Labeo</taxon>
    </lineage>
</organism>
<dbReference type="PANTHER" id="PTHR33050">
    <property type="entry name" value="REVERSE TRANSCRIPTASE DOMAIN-CONTAINING PROTEIN"/>
    <property type="match status" value="1"/>
</dbReference>
<protein>
    <recommendedName>
        <fullName evidence="2">ribonuclease H</fullName>
        <ecNumber evidence="2">3.1.26.4</ecNumber>
    </recommendedName>
</protein>
<feature type="domain" description="Reverse transcriptase" evidence="3">
    <location>
        <begin position="1"/>
        <end position="75"/>
    </location>
</feature>
<comment type="similarity">
    <text evidence="1">Belongs to the beta type-B retroviral polymerase family. HERV class-II K(HML-2) pol subfamily.</text>
</comment>
<dbReference type="PANTHER" id="PTHR33050:SF7">
    <property type="entry name" value="RIBONUCLEASE H"/>
    <property type="match status" value="1"/>
</dbReference>
<accession>A0ABQ8L9Z0</accession>
<dbReference type="InterPro" id="IPR000477">
    <property type="entry name" value="RT_dom"/>
</dbReference>
<evidence type="ECO:0000313" key="5">
    <source>
        <dbReference type="Proteomes" id="UP000830375"/>
    </source>
</evidence>
<name>A0ABQ8L9Z0_LABRO</name>
<dbReference type="Gene3D" id="3.30.70.270">
    <property type="match status" value="1"/>
</dbReference>
<evidence type="ECO:0000313" key="4">
    <source>
        <dbReference type="EMBL" id="KAI2647573.1"/>
    </source>
</evidence>
<evidence type="ECO:0000256" key="2">
    <source>
        <dbReference type="ARBA" id="ARBA00012180"/>
    </source>
</evidence>